<reference evidence="2 3" key="1">
    <citation type="submission" date="2015-01" db="EMBL/GenBank/DDBJ databases">
        <title>Genome Sequencing of Rickettsiales.</title>
        <authorList>
            <person name="Daugherty S.C."/>
            <person name="Su Q."/>
            <person name="Abolude K."/>
            <person name="Beier-Sexton M."/>
            <person name="Carlyon J.A."/>
            <person name="Carter R."/>
            <person name="Day N.P."/>
            <person name="Dumler S.J."/>
            <person name="Dyachenko V."/>
            <person name="Godinez A."/>
            <person name="Kurtti T.J."/>
            <person name="Lichay M."/>
            <person name="Mullins K.E."/>
            <person name="Ott S."/>
            <person name="Pappas-Brown V."/>
            <person name="Paris D.H."/>
            <person name="Patel P."/>
            <person name="Richards A.L."/>
            <person name="Sadzewicz L."/>
            <person name="Sears K."/>
            <person name="Seidman D."/>
            <person name="Sengamalay N."/>
            <person name="Stenos J."/>
            <person name="Tallon L.J."/>
            <person name="Vincent G."/>
            <person name="Fraser C.M."/>
            <person name="Munderloh U."/>
            <person name="Dunning-Hotopp J.C."/>
        </authorList>
    </citation>
    <scope>NUCLEOTIDE SEQUENCE [LARGE SCALE GENOMIC DNA]</scope>
    <source>
        <strain evidence="2 3">TA716</strain>
    </source>
</reference>
<accession>A0A0F3NR47</accession>
<evidence type="ECO:0000313" key="3">
    <source>
        <dbReference type="Proteomes" id="UP000033671"/>
    </source>
</evidence>
<protein>
    <submittedName>
        <fullName evidence="2">Outer membrane domain protein</fullName>
    </submittedName>
</protein>
<proteinExistence type="predicted"/>
<dbReference type="EMBL" id="LAOA01000196">
    <property type="protein sequence ID" value="KJV70226.1"/>
    <property type="molecule type" value="Genomic_DNA"/>
</dbReference>
<sequence length="305" mass="34810">MIKINKKVALIKVSLIFSALFFIGNAQSIFNVNAQSNSTKQDQLNNKINQIDARKFELVQQQRNLELEREKMYNRIDLEKIKSHSDILDKFLLHPSNQVTVYLDDQDPDDDKKKYPSRPRSNMLYRHIKDAENLIKNMCTSIDDIVPSYTNNGPNAPDSARLVTMRDQEANLNEKNRVARFDERIHGVNNASKKWRAVTAEINDLSQALTQFHQALGGVQNQIQDLSLPSLNDLATEVEKLHLGIGNQLKDIAKGIKNCELGTNSMLKLGQYEQLLDGLYTTSKDILQILQSTCNQVMLQLQRMN</sequence>
<organism evidence="2 3">
    <name type="scientific">Orientia tsutsugamushi str. TA716</name>
    <dbReference type="NCBI Taxonomy" id="1359175"/>
    <lineage>
        <taxon>Bacteria</taxon>
        <taxon>Pseudomonadati</taxon>
        <taxon>Pseudomonadota</taxon>
        <taxon>Alphaproteobacteria</taxon>
        <taxon>Rickettsiales</taxon>
        <taxon>Rickettsiaceae</taxon>
        <taxon>Rickettsieae</taxon>
        <taxon>Orientia</taxon>
    </lineage>
</organism>
<keyword evidence="1" id="KW-0732">Signal</keyword>
<gene>
    <name evidence="2" type="ORF">OTSTA716_2646</name>
</gene>
<evidence type="ECO:0000313" key="2">
    <source>
        <dbReference type="EMBL" id="KJV70226.1"/>
    </source>
</evidence>
<dbReference type="Proteomes" id="UP000033671">
    <property type="component" value="Unassembled WGS sequence"/>
</dbReference>
<dbReference type="RefSeq" id="WP_052694858.1">
    <property type="nucleotide sequence ID" value="NZ_LAOA01000196.1"/>
</dbReference>
<name>A0A0F3NR47_ORITS</name>
<feature type="signal peptide" evidence="1">
    <location>
        <begin position="1"/>
        <end position="28"/>
    </location>
</feature>
<dbReference type="AlphaFoldDB" id="A0A0F3NR47"/>
<evidence type="ECO:0000256" key="1">
    <source>
        <dbReference type="SAM" id="SignalP"/>
    </source>
</evidence>
<dbReference type="PATRIC" id="fig|1359175.3.peg.1239"/>
<feature type="chain" id="PRO_5002465286" evidence="1">
    <location>
        <begin position="29"/>
        <end position="305"/>
    </location>
</feature>
<comment type="caution">
    <text evidence="2">The sequence shown here is derived from an EMBL/GenBank/DDBJ whole genome shotgun (WGS) entry which is preliminary data.</text>
</comment>